<evidence type="ECO:0000256" key="3">
    <source>
        <dbReference type="ARBA" id="ARBA00022729"/>
    </source>
</evidence>
<evidence type="ECO:0000256" key="2">
    <source>
        <dbReference type="ARBA" id="ARBA00022670"/>
    </source>
</evidence>
<evidence type="ECO:0000313" key="6">
    <source>
        <dbReference type="WBParaSite" id="ASIM_0000283301-mRNA-1"/>
    </source>
</evidence>
<dbReference type="GO" id="GO:0006508">
    <property type="term" value="P:proteolysis"/>
    <property type="evidence" value="ECO:0007669"/>
    <property type="project" value="UniProtKB-KW"/>
</dbReference>
<comment type="similarity">
    <text evidence="1">Belongs to the peptidase S28 family.</text>
</comment>
<dbReference type="InterPro" id="IPR042269">
    <property type="entry name" value="Ser_carbopepase_S28_SKS"/>
</dbReference>
<dbReference type="PANTHER" id="PTHR11010">
    <property type="entry name" value="PROTEASE S28 PRO-X CARBOXYPEPTIDASE-RELATED"/>
    <property type="match status" value="1"/>
</dbReference>
<keyword evidence="5" id="KW-0325">Glycoprotein</keyword>
<dbReference type="PANTHER" id="PTHR11010:SF30">
    <property type="entry name" value="SERINE PROTEASE K12H4.7"/>
    <property type="match status" value="1"/>
</dbReference>
<dbReference type="Gene3D" id="1.20.120.980">
    <property type="entry name" value="Serine carboxypeptidase S28, SKS domain"/>
    <property type="match status" value="1"/>
</dbReference>
<dbReference type="WBParaSite" id="ASIM_0000283301-mRNA-1">
    <property type="protein sequence ID" value="ASIM_0000283301-mRNA-1"/>
    <property type="gene ID" value="ASIM_0000283301"/>
</dbReference>
<name>A0A0M3J5K2_ANISI</name>
<keyword evidence="4" id="KW-0378">Hydrolase</keyword>
<dbReference type="GO" id="GO:0070008">
    <property type="term" value="F:serine-type exopeptidase activity"/>
    <property type="evidence" value="ECO:0007669"/>
    <property type="project" value="InterPro"/>
</dbReference>
<accession>A0A0M3J5K2</accession>
<protein>
    <submittedName>
        <fullName evidence="6">PFL domain-containing protein</fullName>
    </submittedName>
</protein>
<organism evidence="6">
    <name type="scientific">Anisakis simplex</name>
    <name type="common">Herring worm</name>
    <dbReference type="NCBI Taxonomy" id="6269"/>
    <lineage>
        <taxon>Eukaryota</taxon>
        <taxon>Metazoa</taxon>
        <taxon>Ecdysozoa</taxon>
        <taxon>Nematoda</taxon>
        <taxon>Chromadorea</taxon>
        <taxon>Rhabditida</taxon>
        <taxon>Spirurina</taxon>
        <taxon>Ascaridomorpha</taxon>
        <taxon>Ascaridoidea</taxon>
        <taxon>Anisakidae</taxon>
        <taxon>Anisakis</taxon>
        <taxon>Anisakis simplex complex</taxon>
    </lineage>
</organism>
<dbReference type="AlphaFoldDB" id="A0A0M3J5K2"/>
<dbReference type="InterPro" id="IPR008758">
    <property type="entry name" value="Peptidase_S28"/>
</dbReference>
<sequence>LNVRNLCKAVNEAPANDSLKQMRAVMNFLNKFYPHTGECEKDTTKCTFANSYEEMIKLLANVTYDKSTDNAADRGWMWLCCNEIGFLQTTDEGRNVFGEMVPLNYYIDMCTDMFGPTVNVKTITKRNAAAQKYYGGAQNYKATNVILPNGSLDPWHALGTYVEDKKNHQIPLLIQGEIISDISKSLVRKIEA</sequence>
<evidence type="ECO:0000256" key="1">
    <source>
        <dbReference type="ARBA" id="ARBA00011079"/>
    </source>
</evidence>
<dbReference type="GO" id="GO:0008239">
    <property type="term" value="F:dipeptidyl-peptidase activity"/>
    <property type="evidence" value="ECO:0007669"/>
    <property type="project" value="TreeGrafter"/>
</dbReference>
<evidence type="ECO:0000256" key="5">
    <source>
        <dbReference type="ARBA" id="ARBA00023180"/>
    </source>
</evidence>
<keyword evidence="2" id="KW-0645">Protease</keyword>
<keyword evidence="3" id="KW-0732">Signal</keyword>
<reference evidence="6" key="1">
    <citation type="submission" date="2017-02" db="UniProtKB">
        <authorList>
            <consortium name="WormBaseParasite"/>
        </authorList>
    </citation>
    <scope>IDENTIFICATION</scope>
</reference>
<proteinExistence type="inferred from homology"/>
<dbReference type="Gene3D" id="3.40.50.1820">
    <property type="entry name" value="alpha/beta hydrolase"/>
    <property type="match status" value="1"/>
</dbReference>
<dbReference type="Pfam" id="PF05577">
    <property type="entry name" value="Peptidase_S28"/>
    <property type="match status" value="1"/>
</dbReference>
<evidence type="ECO:0000256" key="4">
    <source>
        <dbReference type="ARBA" id="ARBA00022801"/>
    </source>
</evidence>
<dbReference type="InterPro" id="IPR029058">
    <property type="entry name" value="AB_hydrolase_fold"/>
</dbReference>